<dbReference type="EMBL" id="JABFUD020000023">
    <property type="protein sequence ID" value="KAI5061483.1"/>
    <property type="molecule type" value="Genomic_DNA"/>
</dbReference>
<proteinExistence type="predicted"/>
<reference evidence="1" key="1">
    <citation type="submission" date="2021-01" db="EMBL/GenBank/DDBJ databases">
        <title>Adiantum capillus-veneris genome.</title>
        <authorList>
            <person name="Fang Y."/>
            <person name="Liao Q."/>
        </authorList>
    </citation>
    <scope>NUCLEOTIDE SEQUENCE</scope>
    <source>
        <strain evidence="1">H3</strain>
        <tissue evidence="1">Leaf</tissue>
    </source>
</reference>
<gene>
    <name evidence="1" type="ORF">GOP47_0023988</name>
</gene>
<organism evidence="1 2">
    <name type="scientific">Adiantum capillus-veneris</name>
    <name type="common">Maidenhair fern</name>
    <dbReference type="NCBI Taxonomy" id="13818"/>
    <lineage>
        <taxon>Eukaryota</taxon>
        <taxon>Viridiplantae</taxon>
        <taxon>Streptophyta</taxon>
        <taxon>Embryophyta</taxon>
        <taxon>Tracheophyta</taxon>
        <taxon>Polypodiopsida</taxon>
        <taxon>Polypodiidae</taxon>
        <taxon>Polypodiales</taxon>
        <taxon>Pteridineae</taxon>
        <taxon>Pteridaceae</taxon>
        <taxon>Vittarioideae</taxon>
        <taxon>Adiantum</taxon>
    </lineage>
</organism>
<name>A0A9D4U4T2_ADICA</name>
<evidence type="ECO:0000313" key="1">
    <source>
        <dbReference type="EMBL" id="KAI5061483.1"/>
    </source>
</evidence>
<evidence type="ECO:0000313" key="2">
    <source>
        <dbReference type="Proteomes" id="UP000886520"/>
    </source>
</evidence>
<sequence>MEGFIIHEVDSSLVISYVNILRGILNFSQQHHEGYNSISRCVKGAPSIGVQENNVFTGILMQMTEQLHNAEPEGDCEA</sequence>
<comment type="caution">
    <text evidence="1">The sequence shown here is derived from an EMBL/GenBank/DDBJ whole genome shotgun (WGS) entry which is preliminary data.</text>
</comment>
<keyword evidence="2" id="KW-1185">Reference proteome</keyword>
<dbReference type="Proteomes" id="UP000886520">
    <property type="component" value="Chromosome 23"/>
</dbReference>
<accession>A0A9D4U4T2</accession>
<protein>
    <submittedName>
        <fullName evidence="1">Uncharacterized protein</fullName>
    </submittedName>
</protein>
<dbReference type="AlphaFoldDB" id="A0A9D4U4T2"/>